<proteinExistence type="predicted"/>
<evidence type="ECO:0000313" key="1">
    <source>
        <dbReference type="EMBL" id="GFU37594.1"/>
    </source>
</evidence>
<keyword evidence="2" id="KW-1185">Reference proteome</keyword>
<reference evidence="1" key="1">
    <citation type="submission" date="2020-08" db="EMBL/GenBank/DDBJ databases">
        <title>Multicomponent nature underlies the extraordinary mechanical properties of spider dragline silk.</title>
        <authorList>
            <person name="Kono N."/>
            <person name="Nakamura H."/>
            <person name="Mori M."/>
            <person name="Yoshida Y."/>
            <person name="Ohtoshi R."/>
            <person name="Malay A.D."/>
            <person name="Moran D.A.P."/>
            <person name="Tomita M."/>
            <person name="Numata K."/>
            <person name="Arakawa K."/>
        </authorList>
    </citation>
    <scope>NUCLEOTIDE SEQUENCE</scope>
</reference>
<gene>
    <name evidence="1" type="ORF">NPIL_378681</name>
</gene>
<protein>
    <submittedName>
        <fullName evidence="1">Uncharacterized protein</fullName>
    </submittedName>
</protein>
<accession>A0A8X6UQG6</accession>
<sequence length="77" mass="8725">MNHPAALWYWGQGYQRSIQGRIKVLDIIWTQFSGPREVKRLTVVEGYPEIEIEQDVNGCNKINLSDIAVPRVASDPG</sequence>
<dbReference type="AlphaFoldDB" id="A0A8X6UQG6"/>
<dbReference type="EMBL" id="BMAW01084242">
    <property type="protein sequence ID" value="GFU37594.1"/>
    <property type="molecule type" value="Genomic_DNA"/>
</dbReference>
<name>A0A8X6UQG6_NEPPI</name>
<comment type="caution">
    <text evidence="1">The sequence shown here is derived from an EMBL/GenBank/DDBJ whole genome shotgun (WGS) entry which is preliminary data.</text>
</comment>
<dbReference type="Proteomes" id="UP000887013">
    <property type="component" value="Unassembled WGS sequence"/>
</dbReference>
<organism evidence="1 2">
    <name type="scientific">Nephila pilipes</name>
    <name type="common">Giant wood spider</name>
    <name type="synonym">Nephila maculata</name>
    <dbReference type="NCBI Taxonomy" id="299642"/>
    <lineage>
        <taxon>Eukaryota</taxon>
        <taxon>Metazoa</taxon>
        <taxon>Ecdysozoa</taxon>
        <taxon>Arthropoda</taxon>
        <taxon>Chelicerata</taxon>
        <taxon>Arachnida</taxon>
        <taxon>Araneae</taxon>
        <taxon>Araneomorphae</taxon>
        <taxon>Entelegynae</taxon>
        <taxon>Araneoidea</taxon>
        <taxon>Nephilidae</taxon>
        <taxon>Nephila</taxon>
    </lineage>
</organism>
<evidence type="ECO:0000313" key="2">
    <source>
        <dbReference type="Proteomes" id="UP000887013"/>
    </source>
</evidence>